<reference evidence="2" key="1">
    <citation type="submission" date="2016-11" db="EMBL/GenBank/DDBJ databases">
        <authorList>
            <person name="Varghese N."/>
            <person name="Submissions S."/>
        </authorList>
    </citation>
    <scope>NUCLEOTIDE SEQUENCE [LARGE SCALE GENOMIC DNA]</scope>
    <source>
        <strain evidence="2">DSM 17539</strain>
    </source>
</reference>
<accession>A0A1M5AJ89</accession>
<sequence length="131" mass="15441">MSTGPKSKKEILLGEGLDALHKESREWLNIIAFWKDEARFFTDLLDKEQVKASEYGQMLQYLDKIHETLFDYLAEDIVAHESLLSRLIKGEKGLSDQDYREKHANIRDQMDLFTKDFMEFKKMVFGYAKKL</sequence>
<gene>
    <name evidence="1" type="ORF">SAMN03080594_103266</name>
</gene>
<dbReference type="OrthoDB" id="1202200at2"/>
<proteinExistence type="predicted"/>
<organism evidence="1 2">
    <name type="scientific">Arenibacter palladensis</name>
    <dbReference type="NCBI Taxonomy" id="237373"/>
    <lineage>
        <taxon>Bacteria</taxon>
        <taxon>Pseudomonadati</taxon>
        <taxon>Bacteroidota</taxon>
        <taxon>Flavobacteriia</taxon>
        <taxon>Flavobacteriales</taxon>
        <taxon>Flavobacteriaceae</taxon>
        <taxon>Arenibacter</taxon>
    </lineage>
</organism>
<evidence type="ECO:0000313" key="1">
    <source>
        <dbReference type="EMBL" id="SHF30187.1"/>
    </source>
</evidence>
<evidence type="ECO:0000313" key="2">
    <source>
        <dbReference type="Proteomes" id="UP000184406"/>
    </source>
</evidence>
<dbReference type="AlphaFoldDB" id="A0A1M5AJ89"/>
<keyword evidence="2" id="KW-1185">Reference proteome</keyword>
<name>A0A1M5AJ89_9FLAO</name>
<dbReference type="RefSeq" id="WP_072861877.1">
    <property type="nucleotide sequence ID" value="NZ_FQUX01000003.1"/>
</dbReference>
<dbReference type="Proteomes" id="UP000184406">
    <property type="component" value="Unassembled WGS sequence"/>
</dbReference>
<protein>
    <submittedName>
        <fullName evidence="1">Uncharacterized protein</fullName>
    </submittedName>
</protein>
<dbReference type="EMBL" id="FQUX01000003">
    <property type="protein sequence ID" value="SHF30187.1"/>
    <property type="molecule type" value="Genomic_DNA"/>
</dbReference>